<evidence type="ECO:0000259" key="1">
    <source>
        <dbReference type="Pfam" id="PF13468"/>
    </source>
</evidence>
<dbReference type="InterPro" id="IPR029068">
    <property type="entry name" value="Glyas_Bleomycin-R_OHBP_Dase"/>
</dbReference>
<dbReference type="EMBL" id="CP042261">
    <property type="protein sequence ID" value="QDY69569.1"/>
    <property type="molecule type" value="Genomic_DNA"/>
</dbReference>
<protein>
    <submittedName>
        <fullName evidence="2">VOC family protein</fullName>
    </submittedName>
</protein>
<name>A0A5B8I7L6_9RHOB</name>
<organism evidence="2 3">
    <name type="scientific">Qingshengfaniella alkalisoli</name>
    <dbReference type="NCBI Taxonomy" id="2599296"/>
    <lineage>
        <taxon>Bacteria</taxon>
        <taxon>Pseudomonadati</taxon>
        <taxon>Pseudomonadota</taxon>
        <taxon>Alphaproteobacteria</taxon>
        <taxon>Rhodobacterales</taxon>
        <taxon>Paracoccaceae</taxon>
        <taxon>Qingshengfaniella</taxon>
    </lineage>
</organism>
<dbReference type="AlphaFoldDB" id="A0A5B8I7L6"/>
<dbReference type="RefSeq" id="WP_146364947.1">
    <property type="nucleotide sequence ID" value="NZ_CP042261.1"/>
</dbReference>
<dbReference type="Gene3D" id="3.10.180.10">
    <property type="entry name" value="2,3-Dihydroxybiphenyl 1,2-Dioxygenase, domain 1"/>
    <property type="match status" value="1"/>
</dbReference>
<evidence type="ECO:0000313" key="3">
    <source>
        <dbReference type="Proteomes" id="UP000318483"/>
    </source>
</evidence>
<feature type="domain" description="Glyoxalase-like" evidence="1">
    <location>
        <begin position="3"/>
        <end position="165"/>
    </location>
</feature>
<reference evidence="2 3" key="1">
    <citation type="submission" date="2019-07" db="EMBL/GenBank/DDBJ databases">
        <title>Litoreibacter alkalisoli sp. nov., isolated from saline-alkaline soil.</title>
        <authorList>
            <person name="Wang S."/>
            <person name="Xu L."/>
            <person name="Xing Y.-T."/>
            <person name="Sun J.-Q."/>
        </authorList>
    </citation>
    <scope>NUCLEOTIDE SEQUENCE [LARGE SCALE GENOMIC DNA]</scope>
    <source>
        <strain evidence="2 3">LN3S51</strain>
    </source>
</reference>
<dbReference type="OrthoDB" id="8451710at2"/>
<sequence length="200" mass="21885">MKLDHLVISAADLDAATAEFEERLGVSFEAGGKHPLMGTHNRLLSLGPDLYLEIIAIDSEAADPNRARWFSLDRFSGPPKLTNWVVSTDALAEFLRIVPEAGEATQLSRGDLRWEMAIPANGSLPCDDIFPALIQWEGEAHPAKRLPDRACRLASFSICHPQIARIRDVITLRDDRVVLAQGMAGLSAILQTPRGLVKLG</sequence>
<dbReference type="InterPro" id="IPR025870">
    <property type="entry name" value="Glyoxalase-like_dom"/>
</dbReference>
<dbReference type="Pfam" id="PF13468">
    <property type="entry name" value="Glyoxalase_3"/>
    <property type="match status" value="1"/>
</dbReference>
<dbReference type="SUPFAM" id="SSF54593">
    <property type="entry name" value="Glyoxalase/Bleomycin resistance protein/Dihydroxybiphenyl dioxygenase"/>
    <property type="match status" value="1"/>
</dbReference>
<accession>A0A5B8I7L6</accession>
<proteinExistence type="predicted"/>
<gene>
    <name evidence="2" type="ORF">FPZ52_08000</name>
</gene>
<dbReference type="Proteomes" id="UP000318483">
    <property type="component" value="Chromosome"/>
</dbReference>
<evidence type="ECO:0000313" key="2">
    <source>
        <dbReference type="EMBL" id="QDY69569.1"/>
    </source>
</evidence>
<keyword evidence="3" id="KW-1185">Reference proteome</keyword>
<dbReference type="KEGG" id="lit:FPZ52_08000"/>